<dbReference type="SUPFAM" id="SSF53167">
    <property type="entry name" value="Purine and uridine phosphorylases"/>
    <property type="match status" value="1"/>
</dbReference>
<comment type="caution">
    <text evidence="2">The sequence shown here is derived from an EMBL/GenBank/DDBJ whole genome shotgun (WGS) entry which is preliminary data.</text>
</comment>
<dbReference type="InterPro" id="IPR053137">
    <property type="entry name" value="NLR-like"/>
</dbReference>
<dbReference type="GO" id="GO:0009116">
    <property type="term" value="P:nucleoside metabolic process"/>
    <property type="evidence" value="ECO:0007669"/>
    <property type="project" value="InterPro"/>
</dbReference>
<dbReference type="AlphaFoldDB" id="A0AA35M8Y2"/>
<organism evidence="2 3">
    <name type="scientific">Clonostachys chloroleuca</name>
    <dbReference type="NCBI Taxonomy" id="1926264"/>
    <lineage>
        <taxon>Eukaryota</taxon>
        <taxon>Fungi</taxon>
        <taxon>Dikarya</taxon>
        <taxon>Ascomycota</taxon>
        <taxon>Pezizomycotina</taxon>
        <taxon>Sordariomycetes</taxon>
        <taxon>Hypocreomycetidae</taxon>
        <taxon>Hypocreales</taxon>
        <taxon>Bionectriaceae</taxon>
        <taxon>Clonostachys</taxon>
    </lineage>
</organism>
<dbReference type="InterPro" id="IPR035994">
    <property type="entry name" value="Nucleoside_phosphorylase_sf"/>
</dbReference>
<feature type="domain" description="Nucleoside phosphorylase" evidence="1">
    <location>
        <begin position="14"/>
        <end position="132"/>
    </location>
</feature>
<dbReference type="Pfam" id="PF01048">
    <property type="entry name" value="PNP_UDP_1"/>
    <property type="match status" value="1"/>
</dbReference>
<dbReference type="GO" id="GO:0003824">
    <property type="term" value="F:catalytic activity"/>
    <property type="evidence" value="ECO:0007669"/>
    <property type="project" value="InterPro"/>
</dbReference>
<accession>A0AA35M8Y2</accession>
<sequence length="148" mass="16244">MDSRPRPANRGEFRIALVCALPREADAIILLFDQKWGEEEVKSYGRAEGDQNDYTTGRIGQHDVVLAYLPGMGTQNAAAEAASMKTRFYGLKMALLLGICGAVPRIGDDDVMLGDVVVSNRIVQYDCGIRATLKQGRHSLNQIGVFWA</sequence>
<dbReference type="PANTHER" id="PTHR46082">
    <property type="entry name" value="ATP/GTP-BINDING PROTEIN-RELATED"/>
    <property type="match status" value="1"/>
</dbReference>
<evidence type="ECO:0000259" key="1">
    <source>
        <dbReference type="Pfam" id="PF01048"/>
    </source>
</evidence>
<dbReference type="EMBL" id="CABFNP030001198">
    <property type="protein sequence ID" value="CAI6092239.1"/>
    <property type="molecule type" value="Genomic_DNA"/>
</dbReference>
<gene>
    <name evidence="2" type="ORF">CCHLO57077_00011218</name>
</gene>
<reference evidence="2" key="1">
    <citation type="submission" date="2023-01" db="EMBL/GenBank/DDBJ databases">
        <authorList>
            <person name="Piombo E."/>
        </authorList>
    </citation>
    <scope>NUCLEOTIDE SEQUENCE</scope>
</reference>
<keyword evidence="3" id="KW-1185">Reference proteome</keyword>
<dbReference type="InterPro" id="IPR000845">
    <property type="entry name" value="Nucleoside_phosphorylase_d"/>
</dbReference>
<protein>
    <recommendedName>
        <fullName evidence="1">Nucleoside phosphorylase domain-containing protein</fullName>
    </recommendedName>
</protein>
<evidence type="ECO:0000313" key="3">
    <source>
        <dbReference type="Proteomes" id="UP001160390"/>
    </source>
</evidence>
<evidence type="ECO:0000313" key="2">
    <source>
        <dbReference type="EMBL" id="CAI6092239.1"/>
    </source>
</evidence>
<name>A0AA35M8Y2_9HYPO</name>
<dbReference type="PANTHER" id="PTHR46082:SF6">
    <property type="entry name" value="AAA+ ATPASE DOMAIN-CONTAINING PROTEIN-RELATED"/>
    <property type="match status" value="1"/>
</dbReference>
<dbReference type="Gene3D" id="3.40.50.1580">
    <property type="entry name" value="Nucleoside phosphorylase domain"/>
    <property type="match status" value="1"/>
</dbReference>
<proteinExistence type="predicted"/>
<dbReference type="Proteomes" id="UP001160390">
    <property type="component" value="Unassembled WGS sequence"/>
</dbReference>